<gene>
    <name evidence="1" type="ORF">HPT29_025920</name>
</gene>
<name>A0ABY5RZA5_9HYPH</name>
<protein>
    <recommendedName>
        <fullName evidence="3">Protein kinase domain-containing protein</fullName>
    </recommendedName>
</protein>
<evidence type="ECO:0000313" key="2">
    <source>
        <dbReference type="Proteomes" id="UP001017257"/>
    </source>
</evidence>
<evidence type="ECO:0008006" key="3">
    <source>
        <dbReference type="Google" id="ProtNLM"/>
    </source>
</evidence>
<accession>A0ABY5RZA5</accession>
<evidence type="ECO:0000313" key="1">
    <source>
        <dbReference type="EMBL" id="UVF22580.1"/>
    </source>
</evidence>
<dbReference type="RefSeq" id="WP_173945108.1">
    <property type="nucleotide sequence ID" value="NZ_CP102846.1"/>
</dbReference>
<organism evidence="1 2">
    <name type="scientific">Microvirga terrae</name>
    <dbReference type="NCBI Taxonomy" id="2740529"/>
    <lineage>
        <taxon>Bacteria</taxon>
        <taxon>Pseudomonadati</taxon>
        <taxon>Pseudomonadota</taxon>
        <taxon>Alphaproteobacteria</taxon>
        <taxon>Hyphomicrobiales</taxon>
        <taxon>Methylobacteriaceae</taxon>
        <taxon>Microvirga</taxon>
    </lineage>
</organism>
<dbReference type="Proteomes" id="UP001017257">
    <property type="component" value="Plasmid pR24_1"/>
</dbReference>
<reference evidence="1" key="1">
    <citation type="submission" date="2022-08" db="EMBL/GenBank/DDBJ databases">
        <title>Microvirga terrae sp. nov., isolated from soil.</title>
        <authorList>
            <person name="Kim K.H."/>
            <person name="Seo Y.L."/>
            <person name="Kim J.M."/>
            <person name="Lee J.K."/>
            <person name="Han D.M."/>
            <person name="Jeon C.O."/>
        </authorList>
    </citation>
    <scope>NUCLEOTIDE SEQUENCE</scope>
    <source>
        <strain evidence="1">R24</strain>
        <plasmid evidence="1">pR24_1</plasmid>
    </source>
</reference>
<proteinExistence type="predicted"/>
<keyword evidence="1" id="KW-0614">Plasmid</keyword>
<geneLocation type="plasmid" evidence="1 2">
    <name>pR24_1</name>
</geneLocation>
<dbReference type="EMBL" id="CP102846">
    <property type="protein sequence ID" value="UVF22580.1"/>
    <property type="molecule type" value="Genomic_DNA"/>
</dbReference>
<keyword evidence="2" id="KW-1185">Reference proteome</keyword>
<sequence length="139" mass="15205">MDPSFQAGGKGVQDLQVLWEDGDRALCRRPSQIDQTTVLAVVPVAEHPSPASVDRLAHELALKDELDPTWALRPLKRERERGRTVLVLEDSSGEPLARILGAPLPVAQFLPLAIGIAAALGQVHQRGLIRKQIVTNRKD</sequence>
<dbReference type="InterPro" id="IPR011009">
    <property type="entry name" value="Kinase-like_dom_sf"/>
</dbReference>
<dbReference type="SUPFAM" id="SSF56112">
    <property type="entry name" value="Protein kinase-like (PK-like)"/>
    <property type="match status" value="1"/>
</dbReference>